<sequence>MAVQTVVYHLWKQRNNLIHNQSSIPAETVFSAIDKELRNIISARRERKLLNLSWLCG</sequence>
<evidence type="ECO:0000313" key="1">
    <source>
        <dbReference type="EMBL" id="KAF2566127.1"/>
    </source>
</evidence>
<dbReference type="Proteomes" id="UP000712281">
    <property type="component" value="Unassembled WGS sequence"/>
</dbReference>
<comment type="caution">
    <text evidence="1">The sequence shown here is derived from an EMBL/GenBank/DDBJ whole genome shotgun (WGS) entry which is preliminary data.</text>
</comment>
<reference evidence="1" key="1">
    <citation type="submission" date="2019-12" db="EMBL/GenBank/DDBJ databases">
        <title>Genome sequencing and annotation of Brassica cretica.</title>
        <authorList>
            <person name="Studholme D.J."/>
            <person name="Sarris P.F."/>
        </authorList>
    </citation>
    <scope>NUCLEOTIDE SEQUENCE</scope>
    <source>
        <strain evidence="1">PFS-001/15</strain>
        <tissue evidence="1">Leaf</tissue>
    </source>
</reference>
<gene>
    <name evidence="1" type="ORF">F2Q68_00028417</name>
</gene>
<dbReference type="AlphaFoldDB" id="A0A8S9I9W2"/>
<accession>A0A8S9I9W2</accession>
<name>A0A8S9I9W2_BRACR</name>
<evidence type="ECO:0000313" key="2">
    <source>
        <dbReference type="Proteomes" id="UP000712281"/>
    </source>
</evidence>
<organism evidence="1 2">
    <name type="scientific">Brassica cretica</name>
    <name type="common">Mustard</name>
    <dbReference type="NCBI Taxonomy" id="69181"/>
    <lineage>
        <taxon>Eukaryota</taxon>
        <taxon>Viridiplantae</taxon>
        <taxon>Streptophyta</taxon>
        <taxon>Embryophyta</taxon>
        <taxon>Tracheophyta</taxon>
        <taxon>Spermatophyta</taxon>
        <taxon>Magnoliopsida</taxon>
        <taxon>eudicotyledons</taxon>
        <taxon>Gunneridae</taxon>
        <taxon>Pentapetalae</taxon>
        <taxon>rosids</taxon>
        <taxon>malvids</taxon>
        <taxon>Brassicales</taxon>
        <taxon>Brassicaceae</taxon>
        <taxon>Brassiceae</taxon>
        <taxon>Brassica</taxon>
    </lineage>
</organism>
<dbReference type="EMBL" id="QGKW02001911">
    <property type="protein sequence ID" value="KAF2566127.1"/>
    <property type="molecule type" value="Genomic_DNA"/>
</dbReference>
<protein>
    <submittedName>
        <fullName evidence="1">Uncharacterized protein</fullName>
    </submittedName>
</protein>
<proteinExistence type="predicted"/>